<dbReference type="EMBL" id="JBHRSL010000004">
    <property type="protein sequence ID" value="MFC3051771.1"/>
    <property type="molecule type" value="Genomic_DNA"/>
</dbReference>
<evidence type="ECO:0000313" key="2">
    <source>
        <dbReference type="Proteomes" id="UP001595444"/>
    </source>
</evidence>
<dbReference type="RefSeq" id="WP_194215237.1">
    <property type="nucleotide sequence ID" value="NZ_CP061205.1"/>
</dbReference>
<sequence>MNNKALLESAANFFKTSYPGVTAEAVVCFLVFIDLPSLVTVGSLAQEVHMAELDVYNHLTLLAAGGAGLLSLENTGGDDTIISLTDEGYAAKDNLMASVATA</sequence>
<protein>
    <submittedName>
        <fullName evidence="1">Uncharacterized protein</fullName>
    </submittedName>
</protein>
<keyword evidence="2" id="KW-1185">Reference proteome</keyword>
<organism evidence="1 2">
    <name type="scientific">Kordiimonas pumila</name>
    <dbReference type="NCBI Taxonomy" id="2161677"/>
    <lineage>
        <taxon>Bacteria</taxon>
        <taxon>Pseudomonadati</taxon>
        <taxon>Pseudomonadota</taxon>
        <taxon>Alphaproteobacteria</taxon>
        <taxon>Kordiimonadales</taxon>
        <taxon>Kordiimonadaceae</taxon>
        <taxon>Kordiimonas</taxon>
    </lineage>
</organism>
<reference evidence="2" key="1">
    <citation type="journal article" date="2019" name="Int. J. Syst. Evol. Microbiol.">
        <title>The Global Catalogue of Microorganisms (GCM) 10K type strain sequencing project: providing services to taxonomists for standard genome sequencing and annotation.</title>
        <authorList>
            <consortium name="The Broad Institute Genomics Platform"/>
            <consortium name="The Broad Institute Genome Sequencing Center for Infectious Disease"/>
            <person name="Wu L."/>
            <person name="Ma J."/>
        </authorList>
    </citation>
    <scope>NUCLEOTIDE SEQUENCE [LARGE SCALE GENOMIC DNA]</scope>
    <source>
        <strain evidence="2">KCTC 62164</strain>
    </source>
</reference>
<gene>
    <name evidence="1" type="ORF">ACFOKA_07635</name>
</gene>
<name>A0ABV7D421_9PROT</name>
<evidence type="ECO:0000313" key="1">
    <source>
        <dbReference type="EMBL" id="MFC3051771.1"/>
    </source>
</evidence>
<proteinExistence type="predicted"/>
<dbReference type="Proteomes" id="UP001595444">
    <property type="component" value="Unassembled WGS sequence"/>
</dbReference>
<accession>A0ABV7D421</accession>
<comment type="caution">
    <text evidence="1">The sequence shown here is derived from an EMBL/GenBank/DDBJ whole genome shotgun (WGS) entry which is preliminary data.</text>
</comment>